<evidence type="ECO:0000313" key="3">
    <source>
        <dbReference type="Proteomes" id="UP000199184"/>
    </source>
</evidence>
<organism evidence="2 3">
    <name type="scientific">Bradyrhizobium shewense</name>
    <dbReference type="NCBI Taxonomy" id="1761772"/>
    <lineage>
        <taxon>Bacteria</taxon>
        <taxon>Pseudomonadati</taxon>
        <taxon>Pseudomonadota</taxon>
        <taxon>Alphaproteobacteria</taxon>
        <taxon>Hyphomicrobiales</taxon>
        <taxon>Nitrobacteraceae</taxon>
        <taxon>Bradyrhizobium</taxon>
    </lineage>
</organism>
<evidence type="ECO:0000313" key="2">
    <source>
        <dbReference type="EMBL" id="SCB51165.1"/>
    </source>
</evidence>
<reference evidence="3" key="1">
    <citation type="submission" date="2016-08" db="EMBL/GenBank/DDBJ databases">
        <authorList>
            <person name="Varghese N."/>
            <person name="Submissions Spin"/>
        </authorList>
    </citation>
    <scope>NUCLEOTIDE SEQUENCE [LARGE SCALE GENOMIC DNA]</scope>
    <source>
        <strain evidence="3">ERR11</strain>
    </source>
</reference>
<dbReference type="Proteomes" id="UP000199184">
    <property type="component" value="Unassembled WGS sequence"/>
</dbReference>
<sequence length="143" mass="15457">MIELALAGLLAFATVPAASPEPMVEQVQFRAAPGGRCPDGYDFNHSNGRCYPNDYHAPGVYTRNPGPHEYYGRQRGGGLCPHGYDYNYSNGSCYPNGAHGPGAYGRSEAYGRRGGLCPDGYDYNYSRGQCFPNGARAPGMYGR</sequence>
<dbReference type="RefSeq" id="WP_091963407.1">
    <property type="nucleotide sequence ID" value="NZ_FMAI01000015.1"/>
</dbReference>
<protein>
    <submittedName>
        <fullName evidence="2">Uncharacterized protein</fullName>
    </submittedName>
</protein>
<dbReference type="EMBL" id="FMAI01000015">
    <property type="protein sequence ID" value="SCB51165.1"/>
    <property type="molecule type" value="Genomic_DNA"/>
</dbReference>
<keyword evidence="3" id="KW-1185">Reference proteome</keyword>
<gene>
    <name evidence="2" type="ORF">GA0061098_101586</name>
</gene>
<accession>A0A1C3XG88</accession>
<dbReference type="SUPFAM" id="SSF57184">
    <property type="entry name" value="Growth factor receptor domain"/>
    <property type="match status" value="1"/>
</dbReference>
<name>A0A1C3XG88_9BRAD</name>
<proteinExistence type="predicted"/>
<evidence type="ECO:0000256" key="1">
    <source>
        <dbReference type="SAM" id="SignalP"/>
    </source>
</evidence>
<feature type="signal peptide" evidence="1">
    <location>
        <begin position="1"/>
        <end position="17"/>
    </location>
</feature>
<dbReference type="InterPro" id="IPR009030">
    <property type="entry name" value="Growth_fac_rcpt_cys_sf"/>
</dbReference>
<feature type="chain" id="PRO_5008686540" evidence="1">
    <location>
        <begin position="18"/>
        <end position="143"/>
    </location>
</feature>
<dbReference type="AlphaFoldDB" id="A0A1C3XG88"/>
<keyword evidence="1" id="KW-0732">Signal</keyword>